<dbReference type="Pfam" id="PF01408">
    <property type="entry name" value="GFO_IDH_MocA"/>
    <property type="match status" value="1"/>
</dbReference>
<feature type="domain" description="GFO/IDH/MocA-like oxidoreductase" evidence="3">
    <location>
        <begin position="132"/>
        <end position="264"/>
    </location>
</feature>
<dbReference type="SUPFAM" id="SSF51735">
    <property type="entry name" value="NAD(P)-binding Rossmann-fold domains"/>
    <property type="match status" value="1"/>
</dbReference>
<dbReference type="InterPro" id="IPR036291">
    <property type="entry name" value="NAD(P)-bd_dom_sf"/>
</dbReference>
<dbReference type="SUPFAM" id="SSF55347">
    <property type="entry name" value="Glyceraldehyde-3-phosphate dehydrogenase-like, C-terminal domain"/>
    <property type="match status" value="1"/>
</dbReference>
<evidence type="ECO:0000313" key="5">
    <source>
        <dbReference type="Proteomes" id="UP001209803"/>
    </source>
</evidence>
<dbReference type="InterPro" id="IPR055170">
    <property type="entry name" value="GFO_IDH_MocA-like_dom"/>
</dbReference>
<keyword evidence="5" id="KW-1185">Reference proteome</keyword>
<gene>
    <name evidence="4" type="ORF">K1718_18025</name>
</gene>
<dbReference type="InterPro" id="IPR000683">
    <property type="entry name" value="Gfo/Idh/MocA-like_OxRdtase_N"/>
</dbReference>
<feature type="domain" description="Gfo/Idh/MocA-like oxidoreductase N-terminal" evidence="2">
    <location>
        <begin position="6"/>
        <end position="118"/>
    </location>
</feature>
<proteinExistence type="predicted"/>
<accession>A0ABY8EYW7</accession>
<evidence type="ECO:0000313" key="4">
    <source>
        <dbReference type="EMBL" id="WFE88056.1"/>
    </source>
</evidence>
<name>A0ABY8EYW7_9HYPH</name>
<evidence type="ECO:0000259" key="2">
    <source>
        <dbReference type="Pfam" id="PF01408"/>
    </source>
</evidence>
<organism evidence="4 5">
    <name type="scientific">Roseibium porphyridii</name>
    <dbReference type="NCBI Taxonomy" id="2866279"/>
    <lineage>
        <taxon>Bacteria</taxon>
        <taxon>Pseudomonadati</taxon>
        <taxon>Pseudomonadota</taxon>
        <taxon>Alphaproteobacteria</taxon>
        <taxon>Hyphomicrobiales</taxon>
        <taxon>Stappiaceae</taxon>
        <taxon>Roseibium</taxon>
    </lineage>
</organism>
<dbReference type="RefSeq" id="WP_265681320.1">
    <property type="nucleotide sequence ID" value="NZ_CP120863.1"/>
</dbReference>
<dbReference type="EMBL" id="CP120863">
    <property type="protein sequence ID" value="WFE88056.1"/>
    <property type="molecule type" value="Genomic_DNA"/>
</dbReference>
<dbReference type="PANTHER" id="PTHR43818:SF11">
    <property type="entry name" value="BCDNA.GH03377"/>
    <property type="match status" value="1"/>
</dbReference>
<dbReference type="Gene3D" id="3.30.360.10">
    <property type="entry name" value="Dihydrodipicolinate Reductase, domain 2"/>
    <property type="match status" value="1"/>
</dbReference>
<sequence>MTDRIGIGIIGCGTISKTYFELAPKFTGLDIRACADLSREAAEIKADDYGIRALTVHDLLLADDIDLIVNLTVPDAHYLVSHEILVHDKHVYSEKPLALTIKDGKALGDLAKKKRLKVGCAPDTFLGGAQQIARKALDDGLIGDVIGGTCHVLSHGKESWHPNPDFFYKSGSGPLVDLGPYYIAALVNLIGPVKRVGALSSSAFNMRTIETGPRSGERIRVETPTTVHSLLEFENEASVTLSASWDVWAHRHPPIEIYGTKGSLFLPDPNRFGGEVEWAGPDGQIKRLDQTGHPFAVANVQQNRTAYANYRSAGLADMVQSILHGGDFRCSLDRALHAVDVMASILKSGETAAFVDIEHSAKRPEPLSAVAANQLLQ</sequence>
<keyword evidence="1" id="KW-0560">Oxidoreductase</keyword>
<dbReference type="Pfam" id="PF22725">
    <property type="entry name" value="GFO_IDH_MocA_C3"/>
    <property type="match status" value="1"/>
</dbReference>
<evidence type="ECO:0000259" key="3">
    <source>
        <dbReference type="Pfam" id="PF22725"/>
    </source>
</evidence>
<dbReference type="Gene3D" id="3.40.50.720">
    <property type="entry name" value="NAD(P)-binding Rossmann-like Domain"/>
    <property type="match status" value="1"/>
</dbReference>
<dbReference type="PANTHER" id="PTHR43818">
    <property type="entry name" value="BCDNA.GH03377"/>
    <property type="match status" value="1"/>
</dbReference>
<reference evidence="4 5" key="1">
    <citation type="submission" date="2023-03" db="EMBL/GenBank/DDBJ databases">
        <title>Roseibium porphyridii sp. nov. and Roseibium rhodosorbium sp. nov. isolated from marine algae, Porphyridium cruentum and Rhodosorus marinus, respectively.</title>
        <authorList>
            <person name="Lee M.W."/>
            <person name="Choi B.J."/>
            <person name="Lee J.K."/>
            <person name="Choi D.G."/>
            <person name="Baek J.H."/>
            <person name="Bayburt H."/>
            <person name="Kim J.M."/>
            <person name="Han D.M."/>
            <person name="Kim K.H."/>
            <person name="Jeon C.O."/>
        </authorList>
    </citation>
    <scope>NUCLEOTIDE SEQUENCE [LARGE SCALE GENOMIC DNA]</scope>
    <source>
        <strain evidence="4 5">KMA01</strain>
    </source>
</reference>
<evidence type="ECO:0000256" key="1">
    <source>
        <dbReference type="ARBA" id="ARBA00023002"/>
    </source>
</evidence>
<dbReference type="InterPro" id="IPR050463">
    <property type="entry name" value="Gfo/Idh/MocA_oxidrdct_glycsds"/>
</dbReference>
<dbReference type="Proteomes" id="UP001209803">
    <property type="component" value="Chromosome"/>
</dbReference>
<protein>
    <submittedName>
        <fullName evidence="4">Gfo/Idh/MocA family oxidoreductase</fullName>
    </submittedName>
</protein>